<accession>A0A381TN33</accession>
<keyword evidence="1" id="KW-0732">Signal</keyword>
<dbReference type="Pfam" id="PF13525">
    <property type="entry name" value="YfiO"/>
    <property type="match status" value="1"/>
</dbReference>
<evidence type="ECO:0000313" key="3">
    <source>
        <dbReference type="EMBL" id="SVA17249.1"/>
    </source>
</evidence>
<name>A0A381TN33_9ZZZZ</name>
<dbReference type="Gene3D" id="1.25.40.10">
    <property type="entry name" value="Tetratricopeptide repeat domain"/>
    <property type="match status" value="1"/>
</dbReference>
<proteinExistence type="predicted"/>
<protein>
    <recommendedName>
        <fullName evidence="2">Outer membrane lipoprotein BamD-like domain-containing protein</fullName>
    </recommendedName>
</protein>
<sequence>MRRLLTSITLGLVCGLLNVVSVQGADREHQQMMADIRMLQEQNSRLHLMLGALDETLQALMGRLDTRFDSQSDESRRALADQKLLMDSVSGGVRVVREKVDETNVRVSSLTQEVEALRLAIPKTPTPLTRLLVDPETGLPTGAAALSSPGAEAPPVAPGVSPQRMYNTAWSDYTTGQWELSIQGFEAYLSAFPGSEQADDAQFYIGENLYADGQFRAAADAYEQVVLAYADGDVVAEALYKRGLALSRLDEPELARQAFELVVKNHPDNNMANLAQQQLDRAGPPQ</sequence>
<feature type="domain" description="Outer membrane lipoprotein BamD-like" evidence="2">
    <location>
        <begin position="161"/>
        <end position="254"/>
    </location>
</feature>
<evidence type="ECO:0000259" key="2">
    <source>
        <dbReference type="Pfam" id="PF13525"/>
    </source>
</evidence>
<dbReference type="InterPro" id="IPR019734">
    <property type="entry name" value="TPR_rpt"/>
</dbReference>
<organism evidence="3">
    <name type="scientific">marine metagenome</name>
    <dbReference type="NCBI Taxonomy" id="408172"/>
    <lineage>
        <taxon>unclassified sequences</taxon>
        <taxon>metagenomes</taxon>
        <taxon>ecological metagenomes</taxon>
    </lineage>
</organism>
<dbReference type="EMBL" id="UINC01004842">
    <property type="protein sequence ID" value="SVA17249.1"/>
    <property type="molecule type" value="Genomic_DNA"/>
</dbReference>
<dbReference type="InterPro" id="IPR011990">
    <property type="entry name" value="TPR-like_helical_dom_sf"/>
</dbReference>
<reference evidence="3" key="1">
    <citation type="submission" date="2018-05" db="EMBL/GenBank/DDBJ databases">
        <authorList>
            <person name="Lanie J.A."/>
            <person name="Ng W.-L."/>
            <person name="Kazmierczak K.M."/>
            <person name="Andrzejewski T.M."/>
            <person name="Davidsen T.M."/>
            <person name="Wayne K.J."/>
            <person name="Tettelin H."/>
            <person name="Glass J.I."/>
            <person name="Rusch D."/>
            <person name="Podicherti R."/>
            <person name="Tsui H.-C.T."/>
            <person name="Winkler M.E."/>
        </authorList>
    </citation>
    <scope>NUCLEOTIDE SEQUENCE</scope>
</reference>
<dbReference type="SUPFAM" id="SSF48452">
    <property type="entry name" value="TPR-like"/>
    <property type="match status" value="1"/>
</dbReference>
<dbReference type="PROSITE" id="PS50005">
    <property type="entry name" value="TPR"/>
    <property type="match status" value="1"/>
</dbReference>
<dbReference type="AlphaFoldDB" id="A0A381TN33"/>
<dbReference type="InterPro" id="IPR039565">
    <property type="entry name" value="BamD-like"/>
</dbReference>
<gene>
    <name evidence="3" type="ORF">METZ01_LOCUS70103</name>
</gene>
<evidence type="ECO:0000256" key="1">
    <source>
        <dbReference type="ARBA" id="ARBA00022729"/>
    </source>
</evidence>